<organism evidence="1 2">
    <name type="scientific">Enterococcus rotai</name>
    <dbReference type="NCBI Taxonomy" id="118060"/>
    <lineage>
        <taxon>Bacteria</taxon>
        <taxon>Bacillati</taxon>
        <taxon>Bacillota</taxon>
        <taxon>Bacilli</taxon>
        <taxon>Lactobacillales</taxon>
        <taxon>Enterococcaceae</taxon>
        <taxon>Enterococcus</taxon>
    </lineage>
</organism>
<dbReference type="EMBL" id="CP013655">
    <property type="protein sequence ID" value="ALS35788.1"/>
    <property type="molecule type" value="Genomic_DNA"/>
</dbReference>
<dbReference type="PANTHER" id="PTHR36849:SF1">
    <property type="entry name" value="CYTOPLASMIC PROTEIN"/>
    <property type="match status" value="1"/>
</dbReference>
<sequence>MIQLKRAYEQVSPTDGYRILVDRLWPRGMSKEKEALDLWLKEIAPSTELRKWFDHDPVKFPEFKTKYLLELQSGKAQAAFQELVQLTNEQPIITLIYSAKDEKNNNAVILKEAITKTA</sequence>
<dbReference type="AlphaFoldDB" id="A0A0U2VDJ7"/>
<dbReference type="Proteomes" id="UP000067523">
    <property type="component" value="Chromosome"/>
</dbReference>
<dbReference type="KEGG" id="erx:ATZ35_01020"/>
<reference evidence="2" key="1">
    <citation type="submission" date="2015-12" db="EMBL/GenBank/DDBJ databases">
        <authorList>
            <person name="Lauer A."/>
            <person name="Humrighouse B."/>
            <person name="Loparev V."/>
            <person name="Shewmaker P.L."/>
            <person name="Whitney A.M."/>
            <person name="McLaughlin R.W."/>
        </authorList>
    </citation>
    <scope>NUCLEOTIDE SEQUENCE [LARGE SCALE GENOMIC DNA]</scope>
    <source>
        <strain evidence="2">LMG 26678</strain>
    </source>
</reference>
<gene>
    <name evidence="1" type="ORF">ATZ35_01020</name>
</gene>
<proteinExistence type="predicted"/>
<protein>
    <submittedName>
        <fullName evidence="1">MarR family transcriptional regulator</fullName>
    </submittedName>
</protein>
<evidence type="ECO:0000313" key="1">
    <source>
        <dbReference type="EMBL" id="ALS35788.1"/>
    </source>
</evidence>
<keyword evidence="2" id="KW-1185">Reference proteome</keyword>
<dbReference type="PANTHER" id="PTHR36849">
    <property type="entry name" value="CYTOPLASMIC PROTEIN-RELATED"/>
    <property type="match status" value="1"/>
</dbReference>
<accession>A0A0U2VDJ7</accession>
<dbReference type="STRING" id="118060.ATZ35_01020"/>
<dbReference type="RefSeq" id="WP_208928623.1">
    <property type="nucleotide sequence ID" value="NZ_CP013655.1"/>
</dbReference>
<dbReference type="InterPro" id="IPR052552">
    <property type="entry name" value="YeaO-like"/>
</dbReference>
<evidence type="ECO:0000313" key="2">
    <source>
        <dbReference type="Proteomes" id="UP000067523"/>
    </source>
</evidence>
<dbReference type="Pfam" id="PF22752">
    <property type="entry name" value="DUF488-N3i"/>
    <property type="match status" value="1"/>
</dbReference>
<name>A0A0U2VDJ7_9ENTE</name>